<dbReference type="GO" id="GO:0008290">
    <property type="term" value="C:F-actin capping protein complex"/>
    <property type="evidence" value="ECO:0007669"/>
    <property type="project" value="UniProtKB-UniRule"/>
</dbReference>
<dbReference type="InterPro" id="IPR042489">
    <property type="entry name" value="CapZ_alpha_1"/>
</dbReference>
<dbReference type="KEGG" id="kaf:KAFR_0D03350"/>
<dbReference type="Gene3D" id="3.90.1150.210">
    <property type="entry name" value="F-actin capping protein, beta subunit"/>
    <property type="match status" value="1"/>
</dbReference>
<reference evidence="7 8" key="1">
    <citation type="journal article" date="2011" name="Proc. Natl. Acad. Sci. U.S.A.">
        <title>Evolutionary erosion of yeast sex chromosomes by mating-type switching accidents.</title>
        <authorList>
            <person name="Gordon J.L."/>
            <person name="Armisen D."/>
            <person name="Proux-Wera E."/>
            <person name="Oheigeartaigh S.S."/>
            <person name="Byrne K.P."/>
            <person name="Wolfe K.H."/>
        </authorList>
    </citation>
    <scope>NUCLEOTIDE SEQUENCE [LARGE SCALE GENOMIC DNA]</scope>
    <source>
        <strain evidence="8">ATCC 22294 / BCRC 22015 / CBS 2517 / CECT 1963 / NBRC 1671 / NRRL Y-8276</strain>
    </source>
</reference>
<dbReference type="PANTHER" id="PTHR10653:SF0">
    <property type="entry name" value="F-ACTIN-CAPPING PROTEIN SUBUNIT ALPHA"/>
    <property type="match status" value="1"/>
</dbReference>
<keyword evidence="3 6" id="KW-0117">Actin capping</keyword>
<dbReference type="GO" id="GO:0000131">
    <property type="term" value="C:incipient cellular bud site"/>
    <property type="evidence" value="ECO:0007669"/>
    <property type="project" value="EnsemblFungi"/>
</dbReference>
<dbReference type="OrthoDB" id="340550at2759"/>
<dbReference type="GO" id="GO:0051016">
    <property type="term" value="P:barbed-end actin filament capping"/>
    <property type="evidence" value="ECO:0007669"/>
    <property type="project" value="UniProtKB-UniRule"/>
</dbReference>
<dbReference type="eggNOG" id="KOG0836">
    <property type="taxonomic scope" value="Eukaryota"/>
</dbReference>
<evidence type="ECO:0000256" key="6">
    <source>
        <dbReference type="RuleBase" id="RU365077"/>
    </source>
</evidence>
<proteinExistence type="inferred from homology"/>
<dbReference type="GeneID" id="13882228"/>
<name>H2AUD3_KAZAF</name>
<evidence type="ECO:0000256" key="5">
    <source>
        <dbReference type="ARBA" id="ARBA00025389"/>
    </source>
</evidence>
<accession>H2AUD3</accession>
<dbReference type="AlphaFoldDB" id="H2AUD3"/>
<dbReference type="RefSeq" id="XP_003957118.1">
    <property type="nucleotide sequence ID" value="XM_003957069.1"/>
</dbReference>
<dbReference type="InterPro" id="IPR042276">
    <property type="entry name" value="CapZ_alpha/beta_2"/>
</dbReference>
<organism evidence="7 8">
    <name type="scientific">Kazachstania africana (strain ATCC 22294 / BCRC 22015 / CBS 2517 / CECT 1963 / NBRC 1671 / NRRL Y-8276)</name>
    <name type="common">Yeast</name>
    <name type="synonym">Kluyveromyces africanus</name>
    <dbReference type="NCBI Taxonomy" id="1071382"/>
    <lineage>
        <taxon>Eukaryota</taxon>
        <taxon>Fungi</taxon>
        <taxon>Dikarya</taxon>
        <taxon>Ascomycota</taxon>
        <taxon>Saccharomycotina</taxon>
        <taxon>Saccharomycetes</taxon>
        <taxon>Saccharomycetales</taxon>
        <taxon>Saccharomycetaceae</taxon>
        <taxon>Kazachstania</taxon>
    </lineage>
</organism>
<evidence type="ECO:0000256" key="1">
    <source>
        <dbReference type="ARBA" id="ARBA00010479"/>
    </source>
</evidence>
<dbReference type="PROSITE" id="PS00748">
    <property type="entry name" value="F_ACTIN_CAPPING_A_1"/>
    <property type="match status" value="1"/>
</dbReference>
<sequence length="263" mass="29714">MSLNFESIVSDIISDSPAGEIKEIYNDLITIAGENAKQTILEAIEQYNIKNALPIDVNGKSVIISEYNRQGTKYFDPKTSTSFSVDHLNRTGLDIESNDVKLTTSQELIYDSLENYIKSNFPGEVAFGLYPIPEEENKIAIIIFGNKYNQGSFWTGDWKSKYVYDIEEKKLTGSIAVQVHYFEDGNVNFEACEKVDLNDVNDVVESLSQVESKFEKDLDSSFTDLNEKQFKVLRRKLPITRSKVSWGKAIGNYRLGKDAAQGK</sequence>
<dbReference type="Pfam" id="PF01267">
    <property type="entry name" value="F-actin_cap_A"/>
    <property type="match status" value="1"/>
</dbReference>
<dbReference type="Gene3D" id="3.30.1140.60">
    <property type="entry name" value="F-actin capping protein, alpha subunit"/>
    <property type="match status" value="1"/>
</dbReference>
<dbReference type="InterPro" id="IPR002189">
    <property type="entry name" value="CapZ_alpha"/>
</dbReference>
<dbReference type="InterPro" id="IPR037282">
    <property type="entry name" value="CapZ_alpha/beta"/>
</dbReference>
<evidence type="ECO:0000256" key="2">
    <source>
        <dbReference type="ARBA" id="ARBA00014038"/>
    </source>
</evidence>
<gene>
    <name evidence="7" type="primary">KAFR0D03350</name>
    <name evidence="7" type="ORF">KAFR_0D03350</name>
</gene>
<dbReference type="PROSITE" id="PS00749">
    <property type="entry name" value="F_ACTIN_CAPPING_A_2"/>
    <property type="match status" value="1"/>
</dbReference>
<dbReference type="GO" id="GO:0051015">
    <property type="term" value="F:actin filament binding"/>
    <property type="evidence" value="ECO:0007669"/>
    <property type="project" value="EnsemblFungi"/>
</dbReference>
<keyword evidence="4 6" id="KW-0009">Actin-binding</keyword>
<dbReference type="GO" id="GO:0030479">
    <property type="term" value="C:actin cortical patch"/>
    <property type="evidence" value="ECO:0007669"/>
    <property type="project" value="EnsemblFungi"/>
</dbReference>
<dbReference type="PANTHER" id="PTHR10653">
    <property type="entry name" value="F-ACTIN-CAPPING PROTEIN SUBUNIT ALPHA"/>
    <property type="match status" value="1"/>
</dbReference>
<dbReference type="GO" id="GO:0110085">
    <property type="term" value="C:mitotic actomyosin contractile ring"/>
    <property type="evidence" value="ECO:0007669"/>
    <property type="project" value="EnsemblFungi"/>
</dbReference>
<dbReference type="FunCoup" id="H2AUD3">
    <property type="interactions" value="907"/>
</dbReference>
<comment type="subunit">
    <text evidence="6">Heterodimer of an alpha and a beta subunit.</text>
</comment>
<evidence type="ECO:0000256" key="3">
    <source>
        <dbReference type="ARBA" id="ARBA00022467"/>
    </source>
</evidence>
<comment type="function">
    <text evidence="5 6">F-actin-capping proteins bind in a Ca(2+)-independent manner to the fast growing ends of actin filaments (barbed end) thereby blocking the exchange of subunits at these ends. Unlike other capping proteins (such as gelsolin and severin), these proteins do not sever actin filaments.</text>
</comment>
<dbReference type="Proteomes" id="UP000005220">
    <property type="component" value="Chromosome 4"/>
</dbReference>
<dbReference type="GO" id="GO:0005934">
    <property type="term" value="C:cellular bud tip"/>
    <property type="evidence" value="ECO:0007669"/>
    <property type="project" value="EnsemblFungi"/>
</dbReference>
<evidence type="ECO:0000313" key="7">
    <source>
        <dbReference type="EMBL" id="CCF57983.1"/>
    </source>
</evidence>
<protein>
    <recommendedName>
        <fullName evidence="2 6">F-actin-capping protein subunit alpha</fullName>
    </recommendedName>
</protein>
<dbReference type="EMBL" id="HE650824">
    <property type="protein sequence ID" value="CCF57983.1"/>
    <property type="molecule type" value="Genomic_DNA"/>
</dbReference>
<dbReference type="STRING" id="1071382.H2AUD3"/>
<dbReference type="InterPro" id="IPR017865">
    <property type="entry name" value="F-actin_cap_asu_CS"/>
</dbReference>
<evidence type="ECO:0000313" key="8">
    <source>
        <dbReference type="Proteomes" id="UP000005220"/>
    </source>
</evidence>
<keyword evidence="8" id="KW-1185">Reference proteome</keyword>
<dbReference type="SUPFAM" id="SSF90096">
    <property type="entry name" value="Subunits of heterodimeric actin filament capping protein Capz"/>
    <property type="match status" value="1"/>
</dbReference>
<dbReference type="HOGENOM" id="CLU_045161_3_0_1"/>
<dbReference type="GO" id="GO:0030036">
    <property type="term" value="P:actin cytoskeleton organization"/>
    <property type="evidence" value="ECO:0007669"/>
    <property type="project" value="TreeGrafter"/>
</dbReference>
<evidence type="ECO:0000256" key="4">
    <source>
        <dbReference type="ARBA" id="ARBA00023203"/>
    </source>
</evidence>
<dbReference type="PRINTS" id="PR00191">
    <property type="entry name" value="FACTINCAPA"/>
</dbReference>
<comment type="similarity">
    <text evidence="1 6">Belongs to the F-actin-capping protein alpha subunit family.</text>
</comment>
<dbReference type="InParanoid" id="H2AUD3"/>